<accession>L1IG74</accession>
<dbReference type="HOGENOM" id="CLU_202139_0_0_1"/>
<sequence>MAAVHNCVGGSETSCLPPPGELAVMFADPSKAGLGYTVPPPAHWYKSQVAIL</sequence>
<dbReference type="Proteomes" id="UP000011087">
    <property type="component" value="Unassembled WGS sequence"/>
</dbReference>
<organism evidence="1">
    <name type="scientific">Guillardia theta (strain CCMP2712)</name>
    <name type="common">Cryptophyte</name>
    <dbReference type="NCBI Taxonomy" id="905079"/>
    <lineage>
        <taxon>Eukaryota</taxon>
        <taxon>Cryptophyceae</taxon>
        <taxon>Pyrenomonadales</taxon>
        <taxon>Geminigeraceae</taxon>
        <taxon>Guillardia</taxon>
    </lineage>
</organism>
<dbReference type="GeneID" id="17291825"/>
<evidence type="ECO:0000313" key="2">
    <source>
        <dbReference type="EnsemblProtists" id="EKX35092"/>
    </source>
</evidence>
<evidence type="ECO:0000313" key="1">
    <source>
        <dbReference type="EMBL" id="EKX35092.1"/>
    </source>
</evidence>
<name>L1IG74_GUITC</name>
<reference evidence="1 3" key="1">
    <citation type="journal article" date="2012" name="Nature">
        <title>Algal genomes reveal evolutionary mosaicism and the fate of nucleomorphs.</title>
        <authorList>
            <consortium name="DOE Joint Genome Institute"/>
            <person name="Curtis B.A."/>
            <person name="Tanifuji G."/>
            <person name="Burki F."/>
            <person name="Gruber A."/>
            <person name="Irimia M."/>
            <person name="Maruyama S."/>
            <person name="Arias M.C."/>
            <person name="Ball S.G."/>
            <person name="Gile G.H."/>
            <person name="Hirakawa Y."/>
            <person name="Hopkins J.F."/>
            <person name="Kuo A."/>
            <person name="Rensing S.A."/>
            <person name="Schmutz J."/>
            <person name="Symeonidi A."/>
            <person name="Elias M."/>
            <person name="Eveleigh R.J."/>
            <person name="Herman E.K."/>
            <person name="Klute M.J."/>
            <person name="Nakayama T."/>
            <person name="Obornik M."/>
            <person name="Reyes-Prieto A."/>
            <person name="Armbrust E.V."/>
            <person name="Aves S.J."/>
            <person name="Beiko R.G."/>
            <person name="Coutinho P."/>
            <person name="Dacks J.B."/>
            <person name="Durnford D.G."/>
            <person name="Fast N.M."/>
            <person name="Green B.R."/>
            <person name="Grisdale C.J."/>
            <person name="Hempel F."/>
            <person name="Henrissat B."/>
            <person name="Hoppner M.P."/>
            <person name="Ishida K."/>
            <person name="Kim E."/>
            <person name="Koreny L."/>
            <person name="Kroth P.G."/>
            <person name="Liu Y."/>
            <person name="Malik S.B."/>
            <person name="Maier U.G."/>
            <person name="McRose D."/>
            <person name="Mock T."/>
            <person name="Neilson J.A."/>
            <person name="Onodera N.T."/>
            <person name="Poole A.M."/>
            <person name="Pritham E.J."/>
            <person name="Richards T.A."/>
            <person name="Rocap G."/>
            <person name="Roy S.W."/>
            <person name="Sarai C."/>
            <person name="Schaack S."/>
            <person name="Shirato S."/>
            <person name="Slamovits C.H."/>
            <person name="Spencer D.F."/>
            <person name="Suzuki S."/>
            <person name="Worden A.Z."/>
            <person name="Zauner S."/>
            <person name="Barry K."/>
            <person name="Bell C."/>
            <person name="Bharti A.K."/>
            <person name="Crow J.A."/>
            <person name="Grimwood J."/>
            <person name="Kramer R."/>
            <person name="Lindquist E."/>
            <person name="Lucas S."/>
            <person name="Salamov A."/>
            <person name="McFadden G.I."/>
            <person name="Lane C.E."/>
            <person name="Keeling P.J."/>
            <person name="Gray M.W."/>
            <person name="Grigoriev I.V."/>
            <person name="Archibald J.M."/>
        </authorList>
    </citation>
    <scope>NUCLEOTIDE SEQUENCE</scope>
    <source>
        <strain evidence="1 3">CCMP2712</strain>
    </source>
</reference>
<dbReference type="PaxDb" id="55529-EKX35092"/>
<dbReference type="AlphaFoldDB" id="L1IG74"/>
<dbReference type="EMBL" id="JH993097">
    <property type="protein sequence ID" value="EKX35092.1"/>
    <property type="molecule type" value="Genomic_DNA"/>
</dbReference>
<reference evidence="3" key="2">
    <citation type="submission" date="2012-11" db="EMBL/GenBank/DDBJ databases">
        <authorList>
            <person name="Kuo A."/>
            <person name="Curtis B.A."/>
            <person name="Tanifuji G."/>
            <person name="Burki F."/>
            <person name="Gruber A."/>
            <person name="Irimia M."/>
            <person name="Maruyama S."/>
            <person name="Arias M.C."/>
            <person name="Ball S.G."/>
            <person name="Gile G.H."/>
            <person name="Hirakawa Y."/>
            <person name="Hopkins J.F."/>
            <person name="Rensing S.A."/>
            <person name="Schmutz J."/>
            <person name="Symeonidi A."/>
            <person name="Elias M."/>
            <person name="Eveleigh R.J."/>
            <person name="Herman E.K."/>
            <person name="Klute M.J."/>
            <person name="Nakayama T."/>
            <person name="Obornik M."/>
            <person name="Reyes-Prieto A."/>
            <person name="Armbrust E.V."/>
            <person name="Aves S.J."/>
            <person name="Beiko R.G."/>
            <person name="Coutinho P."/>
            <person name="Dacks J.B."/>
            <person name="Durnford D.G."/>
            <person name="Fast N.M."/>
            <person name="Green B.R."/>
            <person name="Grisdale C."/>
            <person name="Hempe F."/>
            <person name="Henrissat B."/>
            <person name="Hoppner M.P."/>
            <person name="Ishida K.-I."/>
            <person name="Kim E."/>
            <person name="Koreny L."/>
            <person name="Kroth P.G."/>
            <person name="Liu Y."/>
            <person name="Malik S.-B."/>
            <person name="Maier U.G."/>
            <person name="McRose D."/>
            <person name="Mock T."/>
            <person name="Neilson J.A."/>
            <person name="Onodera N.T."/>
            <person name="Poole A.M."/>
            <person name="Pritham E.J."/>
            <person name="Richards T.A."/>
            <person name="Rocap G."/>
            <person name="Roy S.W."/>
            <person name="Sarai C."/>
            <person name="Schaack S."/>
            <person name="Shirato S."/>
            <person name="Slamovits C.H."/>
            <person name="Spencer D.F."/>
            <person name="Suzuki S."/>
            <person name="Worden A.Z."/>
            <person name="Zauner S."/>
            <person name="Barry K."/>
            <person name="Bell C."/>
            <person name="Bharti A.K."/>
            <person name="Crow J.A."/>
            <person name="Grimwood J."/>
            <person name="Kramer R."/>
            <person name="Lindquist E."/>
            <person name="Lucas S."/>
            <person name="Salamov A."/>
            <person name="McFadden G.I."/>
            <person name="Lane C.E."/>
            <person name="Keeling P.J."/>
            <person name="Gray M.W."/>
            <person name="Grigoriev I.V."/>
            <person name="Archibald J.M."/>
        </authorList>
    </citation>
    <scope>NUCLEOTIDE SEQUENCE</scope>
    <source>
        <strain evidence="3">CCMP2712</strain>
    </source>
</reference>
<proteinExistence type="predicted"/>
<dbReference type="KEGG" id="gtt:GUITHDRAFT_155585"/>
<evidence type="ECO:0000313" key="3">
    <source>
        <dbReference type="Proteomes" id="UP000011087"/>
    </source>
</evidence>
<reference evidence="2" key="3">
    <citation type="submission" date="2016-03" db="UniProtKB">
        <authorList>
            <consortium name="EnsemblProtists"/>
        </authorList>
    </citation>
    <scope>IDENTIFICATION</scope>
</reference>
<gene>
    <name evidence="1" type="ORF">GUITHDRAFT_155585</name>
</gene>
<dbReference type="EnsemblProtists" id="EKX35092">
    <property type="protein sequence ID" value="EKX35092"/>
    <property type="gene ID" value="GUITHDRAFT_155585"/>
</dbReference>
<keyword evidence="3" id="KW-1185">Reference proteome</keyword>
<protein>
    <submittedName>
        <fullName evidence="1 2">Uncharacterized protein</fullName>
    </submittedName>
</protein>
<dbReference type="RefSeq" id="XP_005822072.1">
    <property type="nucleotide sequence ID" value="XM_005822015.1"/>
</dbReference>